<protein>
    <submittedName>
        <fullName evidence="1">Uncharacterized protein</fullName>
    </submittedName>
</protein>
<dbReference type="Proteomes" id="UP000198559">
    <property type="component" value="Unassembled WGS sequence"/>
</dbReference>
<evidence type="ECO:0000313" key="1">
    <source>
        <dbReference type="EMBL" id="SEH74762.1"/>
    </source>
</evidence>
<feature type="non-terminal residue" evidence="1">
    <location>
        <position position="325"/>
    </location>
</feature>
<sequence length="325" mass="34432">SSSNPNPNNHFYANNIDINAGKKVEISVQSMGAKNNLNITANDFISDTAQQGGVRFAKNININVINGTYEALNMVQYIAKENIDIKATSVSIQGADSDNRVKLNVNEGKLSISSQSVDIDNAFLGTKKNIQITAPDDLQIGKDVKLSSQEENITINAGQLTSEGMLFANKDITIEATKVTNSGNMFATNQLAINATEFDNQKNIFADEAVLSIGKILTNAKGAQILVDSRLVINTLADGILAVINAGLLALKSSLNITSTNGTTQSTPSTGSLTISADTFDNSGNLSANEIILNVDSKLINQAGANILADKQLTIKQTANVVANK</sequence>
<feature type="non-terminal residue" evidence="1">
    <location>
        <position position="1"/>
    </location>
</feature>
<organism evidence="1 2">
    <name type="scientific">Bathymodiolus azoricus thioautotrophic gill symbiont</name>
    <dbReference type="NCBI Taxonomy" id="235205"/>
    <lineage>
        <taxon>Bacteria</taxon>
        <taxon>Pseudomonadati</taxon>
        <taxon>Pseudomonadota</taxon>
        <taxon>Gammaproteobacteria</taxon>
        <taxon>sulfur-oxidizing symbionts</taxon>
    </lineage>
</organism>
<dbReference type="EMBL" id="CVUD02000116">
    <property type="protein sequence ID" value="SEH74762.1"/>
    <property type="molecule type" value="Genomic_DNA"/>
</dbReference>
<accession>A0A1H6KSB6</accession>
<gene>
    <name evidence="1" type="ORF">BAZSYMB_SCAFFOLD00001_63</name>
</gene>
<proteinExistence type="predicted"/>
<evidence type="ECO:0000313" key="2">
    <source>
        <dbReference type="Proteomes" id="UP000198559"/>
    </source>
</evidence>
<name>A0A1H6KSB6_9GAMM</name>
<dbReference type="AlphaFoldDB" id="A0A1H6KSB6"/>
<reference evidence="2" key="1">
    <citation type="submission" date="2016-06" db="EMBL/GenBank/DDBJ databases">
        <authorList>
            <person name="Petersen J."/>
            <person name="Sayavedra L."/>
        </authorList>
    </citation>
    <scope>NUCLEOTIDE SEQUENCE [LARGE SCALE GENOMIC DNA]</scope>
    <source>
        <strain evidence="2">BazSymB</strain>
    </source>
</reference>